<evidence type="ECO:0000313" key="2">
    <source>
        <dbReference type="EMBL" id="GBP21265.1"/>
    </source>
</evidence>
<evidence type="ECO:0000313" key="3">
    <source>
        <dbReference type="Proteomes" id="UP000299102"/>
    </source>
</evidence>
<evidence type="ECO:0000256" key="1">
    <source>
        <dbReference type="SAM" id="MobiDB-lite"/>
    </source>
</evidence>
<sequence length="116" mass="13194">MDDMFTTHLNRKAVPFSSNVTWSDVNINARPDMGPNRTVKYAYVRRAGATAAPPPTPGSRPKLRGPDVGSPPSFLFVRCKHIRIHKQVFARRHPARICRSNIFHERAHVLNIIDRI</sequence>
<keyword evidence="3" id="KW-1185">Reference proteome</keyword>
<accession>A0A4C1U4E4</accession>
<reference evidence="2 3" key="1">
    <citation type="journal article" date="2019" name="Commun. Biol.">
        <title>The bagworm genome reveals a unique fibroin gene that provides high tensile strength.</title>
        <authorList>
            <person name="Kono N."/>
            <person name="Nakamura H."/>
            <person name="Ohtoshi R."/>
            <person name="Tomita M."/>
            <person name="Numata K."/>
            <person name="Arakawa K."/>
        </authorList>
    </citation>
    <scope>NUCLEOTIDE SEQUENCE [LARGE SCALE GENOMIC DNA]</scope>
</reference>
<gene>
    <name evidence="2" type="ORF">EVAR_11660_1</name>
</gene>
<dbReference type="EMBL" id="BGZK01000127">
    <property type="protein sequence ID" value="GBP21265.1"/>
    <property type="molecule type" value="Genomic_DNA"/>
</dbReference>
<comment type="caution">
    <text evidence="2">The sequence shown here is derived from an EMBL/GenBank/DDBJ whole genome shotgun (WGS) entry which is preliminary data.</text>
</comment>
<organism evidence="2 3">
    <name type="scientific">Eumeta variegata</name>
    <name type="common">Bagworm moth</name>
    <name type="synonym">Eumeta japonica</name>
    <dbReference type="NCBI Taxonomy" id="151549"/>
    <lineage>
        <taxon>Eukaryota</taxon>
        <taxon>Metazoa</taxon>
        <taxon>Ecdysozoa</taxon>
        <taxon>Arthropoda</taxon>
        <taxon>Hexapoda</taxon>
        <taxon>Insecta</taxon>
        <taxon>Pterygota</taxon>
        <taxon>Neoptera</taxon>
        <taxon>Endopterygota</taxon>
        <taxon>Lepidoptera</taxon>
        <taxon>Glossata</taxon>
        <taxon>Ditrysia</taxon>
        <taxon>Tineoidea</taxon>
        <taxon>Psychidae</taxon>
        <taxon>Oiketicinae</taxon>
        <taxon>Eumeta</taxon>
    </lineage>
</organism>
<feature type="region of interest" description="Disordered" evidence="1">
    <location>
        <begin position="47"/>
        <end position="67"/>
    </location>
</feature>
<dbReference type="AlphaFoldDB" id="A0A4C1U4E4"/>
<name>A0A4C1U4E4_EUMVA</name>
<dbReference type="Proteomes" id="UP000299102">
    <property type="component" value="Unassembled WGS sequence"/>
</dbReference>
<protein>
    <submittedName>
        <fullName evidence="2">Uncharacterized protein</fullName>
    </submittedName>
</protein>
<proteinExistence type="predicted"/>